<dbReference type="Pfam" id="PF13767">
    <property type="entry name" value="DUF4168"/>
    <property type="match status" value="2"/>
</dbReference>
<evidence type="ECO:0000259" key="3">
    <source>
        <dbReference type="Pfam" id="PF13767"/>
    </source>
</evidence>
<feature type="chain" id="PRO_5042246973" description="DUF4168 domain-containing protein" evidence="2">
    <location>
        <begin position="31"/>
        <end position="424"/>
    </location>
</feature>
<name>A0AAD9D541_9STRA</name>
<evidence type="ECO:0000313" key="5">
    <source>
        <dbReference type="Proteomes" id="UP001224775"/>
    </source>
</evidence>
<feature type="signal peptide" evidence="2">
    <location>
        <begin position="1"/>
        <end position="30"/>
    </location>
</feature>
<dbReference type="Proteomes" id="UP001224775">
    <property type="component" value="Unassembled WGS sequence"/>
</dbReference>
<organism evidence="4 5">
    <name type="scientific">Skeletonema marinoi</name>
    <dbReference type="NCBI Taxonomy" id="267567"/>
    <lineage>
        <taxon>Eukaryota</taxon>
        <taxon>Sar</taxon>
        <taxon>Stramenopiles</taxon>
        <taxon>Ochrophyta</taxon>
        <taxon>Bacillariophyta</taxon>
        <taxon>Coscinodiscophyceae</taxon>
        <taxon>Thalassiosirophycidae</taxon>
        <taxon>Thalassiosirales</taxon>
        <taxon>Skeletonemataceae</taxon>
        <taxon>Skeletonema</taxon>
        <taxon>Skeletonema marinoi-dohrnii complex</taxon>
    </lineage>
</organism>
<feature type="domain" description="DUF4168" evidence="3">
    <location>
        <begin position="307"/>
        <end position="400"/>
    </location>
</feature>
<protein>
    <recommendedName>
        <fullName evidence="3">DUF4168 domain-containing protein</fullName>
    </recommendedName>
</protein>
<comment type="caution">
    <text evidence="4">The sequence shown here is derived from an EMBL/GenBank/DDBJ whole genome shotgun (WGS) entry which is preliminary data.</text>
</comment>
<feature type="compositionally biased region" description="Basic residues" evidence="1">
    <location>
        <begin position="104"/>
        <end position="118"/>
    </location>
</feature>
<evidence type="ECO:0000256" key="1">
    <source>
        <dbReference type="SAM" id="MobiDB-lite"/>
    </source>
</evidence>
<reference evidence="4" key="1">
    <citation type="submission" date="2023-06" db="EMBL/GenBank/DDBJ databases">
        <title>Survivors Of The Sea: Transcriptome response of Skeletonema marinoi to long-term dormancy.</title>
        <authorList>
            <person name="Pinder M.I.M."/>
            <person name="Kourtchenko O."/>
            <person name="Robertson E.K."/>
            <person name="Larsson T."/>
            <person name="Maumus F."/>
            <person name="Osuna-Cruz C.M."/>
            <person name="Vancaester E."/>
            <person name="Stenow R."/>
            <person name="Vandepoele K."/>
            <person name="Ploug H."/>
            <person name="Bruchert V."/>
            <person name="Godhe A."/>
            <person name="Topel M."/>
        </authorList>
    </citation>
    <scope>NUCLEOTIDE SEQUENCE</scope>
    <source>
        <strain evidence="4">R05AC</strain>
    </source>
</reference>
<gene>
    <name evidence="4" type="ORF">QTG54_014918</name>
</gene>
<dbReference type="AlphaFoldDB" id="A0AAD9D541"/>
<feature type="region of interest" description="Disordered" evidence="1">
    <location>
        <begin position="32"/>
        <end position="140"/>
    </location>
</feature>
<dbReference type="InterPro" id="IPR025433">
    <property type="entry name" value="DUF4168"/>
</dbReference>
<keyword evidence="5" id="KW-1185">Reference proteome</keyword>
<accession>A0AAD9D541</accession>
<feature type="compositionally biased region" description="Low complexity" evidence="1">
    <location>
        <begin position="54"/>
        <end position="64"/>
    </location>
</feature>
<sequence length="424" mass="47173">MRIGRQYTATALGVCLVAVISITDNSVVSAVQSSSSSSNGRGIFGSRRLPWNLSSTGSTSSSSSVHNNNNDKLSTRGGAAAARTSTRRQPMKGASSSSPPVKKGGVKKMKKMVKKQKQRAATTNNAKGDVSSPNKDTMPSIFRIPSEEKYDRYAAALAITEGLRRIRDADVARAEKVYKKTPRQARRNNSPSKPTTTDTTANATATAQPEPSSPKEILDQSKQQAESAFLLQSTKAVKSLGMTVAQFNQIGREVLSDPALKERVSEQAYLYRIHASAMSLDKVPLLSSGDNTDDNENEDVLKNHKRHQVQMFARSIQEIEDLRTDQLNQLQSQLRMTQFPPNFDLSDPNVQPLLREEVRAVCERFPAKAEEIVKRYGLESEEFNKMLEETRGNPIFRWRVMKTVRGVEEERRKKKERKDGKGKK</sequence>
<feature type="compositionally biased region" description="Polar residues" evidence="1">
    <location>
        <begin position="119"/>
        <end position="137"/>
    </location>
</feature>
<keyword evidence="2" id="KW-0732">Signal</keyword>
<feature type="compositionally biased region" description="Low complexity" evidence="1">
    <location>
        <begin position="75"/>
        <end position="84"/>
    </location>
</feature>
<dbReference type="EMBL" id="JATAAI010000039">
    <property type="protein sequence ID" value="KAK1734411.1"/>
    <property type="molecule type" value="Genomic_DNA"/>
</dbReference>
<feature type="compositionally biased region" description="Low complexity" evidence="1">
    <location>
        <begin position="195"/>
        <end position="207"/>
    </location>
</feature>
<evidence type="ECO:0000313" key="4">
    <source>
        <dbReference type="EMBL" id="KAK1734411.1"/>
    </source>
</evidence>
<proteinExistence type="predicted"/>
<evidence type="ECO:0000256" key="2">
    <source>
        <dbReference type="SAM" id="SignalP"/>
    </source>
</evidence>
<feature type="region of interest" description="Disordered" evidence="1">
    <location>
        <begin position="177"/>
        <end position="221"/>
    </location>
</feature>
<feature type="domain" description="DUF4168" evidence="3">
    <location>
        <begin position="146"/>
        <end position="264"/>
    </location>
</feature>